<reference evidence="3" key="1">
    <citation type="submission" date="2017-09" db="EMBL/GenBank/DDBJ databases">
        <title>Depth-based differentiation of microbial function through sediment-hosted aquifers and enrichment of novel symbionts in the deep terrestrial subsurface.</title>
        <authorList>
            <person name="Probst A.J."/>
            <person name="Ladd B."/>
            <person name="Jarett J.K."/>
            <person name="Geller-Mcgrath D.E."/>
            <person name="Sieber C.M.K."/>
            <person name="Emerson J.B."/>
            <person name="Anantharaman K."/>
            <person name="Thomas B.C."/>
            <person name="Malmstrom R."/>
            <person name="Stieglmeier M."/>
            <person name="Klingl A."/>
            <person name="Woyke T."/>
            <person name="Ryan C.M."/>
            <person name="Banfield J.F."/>
        </authorList>
    </citation>
    <scope>NUCLEOTIDE SEQUENCE [LARGE SCALE GENOMIC DNA]</scope>
</reference>
<name>A0A2M7U0U0_9BACT</name>
<proteinExistence type="predicted"/>
<protein>
    <recommendedName>
        <fullName evidence="1">AB hydrolase-1 domain-containing protein</fullName>
    </recommendedName>
</protein>
<dbReference type="InterPro" id="IPR000073">
    <property type="entry name" value="AB_hydrolase_1"/>
</dbReference>
<sequence length="249" mass="29033">MYIQIHNRKIHYKKIGSGKPILFVHGWGGTIYSLHKLACLASKKYTSYLIDLPGFGKSDNPPEHWGVEGYAELIKIFIEKVISSKTHYVGHSFGGEIGIYLAAHFPNNICTLTLCNSSFKRQNKVSKVAQMLKWIPKEKNILIRMMYPYIKKLYYTIIKKQSDLIKYPHLEKNFRKIVTQDLTSDTNKIHHPTLILWGELDTYTPVIWAYELEKNISKSILHVFPEVGHNLPIRYPERVWQKINDFLLC</sequence>
<evidence type="ECO:0000313" key="2">
    <source>
        <dbReference type="EMBL" id="PIZ63689.1"/>
    </source>
</evidence>
<feature type="domain" description="AB hydrolase-1" evidence="1">
    <location>
        <begin position="19"/>
        <end position="119"/>
    </location>
</feature>
<comment type="caution">
    <text evidence="2">The sequence shown here is derived from an EMBL/GenBank/DDBJ whole genome shotgun (WGS) entry which is preliminary data.</text>
</comment>
<dbReference type="PANTHER" id="PTHR43798">
    <property type="entry name" value="MONOACYLGLYCEROL LIPASE"/>
    <property type="match status" value="1"/>
</dbReference>
<dbReference type="Gene3D" id="3.40.50.1820">
    <property type="entry name" value="alpha/beta hydrolase"/>
    <property type="match status" value="1"/>
</dbReference>
<dbReference type="PRINTS" id="PR00111">
    <property type="entry name" value="ABHYDROLASE"/>
</dbReference>
<dbReference type="Pfam" id="PF00561">
    <property type="entry name" value="Abhydrolase_1"/>
    <property type="match status" value="1"/>
</dbReference>
<dbReference type="AlphaFoldDB" id="A0A2M7U0U0"/>
<dbReference type="InterPro" id="IPR050266">
    <property type="entry name" value="AB_hydrolase_sf"/>
</dbReference>
<dbReference type="Proteomes" id="UP000228503">
    <property type="component" value="Unassembled WGS sequence"/>
</dbReference>
<dbReference type="SUPFAM" id="SSF53474">
    <property type="entry name" value="alpha/beta-Hydrolases"/>
    <property type="match status" value="1"/>
</dbReference>
<accession>A0A2M7U0U0</accession>
<evidence type="ECO:0000313" key="3">
    <source>
        <dbReference type="Proteomes" id="UP000228503"/>
    </source>
</evidence>
<gene>
    <name evidence="2" type="ORF">COY16_01280</name>
</gene>
<organism evidence="2 3">
    <name type="scientific">Candidatus Roizmanbacteria bacterium CG_4_10_14_0_2_um_filter_39_13</name>
    <dbReference type="NCBI Taxonomy" id="1974825"/>
    <lineage>
        <taxon>Bacteria</taxon>
        <taxon>Candidatus Roizmaniibacteriota</taxon>
    </lineage>
</organism>
<dbReference type="EMBL" id="PFOB01000016">
    <property type="protein sequence ID" value="PIZ63689.1"/>
    <property type="molecule type" value="Genomic_DNA"/>
</dbReference>
<dbReference type="InterPro" id="IPR029058">
    <property type="entry name" value="AB_hydrolase_fold"/>
</dbReference>
<evidence type="ECO:0000259" key="1">
    <source>
        <dbReference type="Pfam" id="PF00561"/>
    </source>
</evidence>